<proteinExistence type="predicted"/>
<evidence type="ECO:0000313" key="1">
    <source>
        <dbReference type="EMBL" id="UNP29257.1"/>
    </source>
</evidence>
<keyword evidence="2" id="KW-1185">Reference proteome</keyword>
<sequence length="84" mass="9124">MSEHNRNFGNLTRSLTKFEVDIHDMLTHDDTAALVPEDLEAAGKLSRSCWAVVAMLCGAAGVDLPTEPNWDDILADVNATLGKQ</sequence>
<evidence type="ECO:0000313" key="2">
    <source>
        <dbReference type="Proteomes" id="UP000829194"/>
    </source>
</evidence>
<accession>A0ABY3XD31</accession>
<protein>
    <submittedName>
        <fullName evidence="1">Uncharacterized protein</fullName>
    </submittedName>
</protein>
<name>A0ABY3XD31_9GAMM</name>
<dbReference type="Proteomes" id="UP000829194">
    <property type="component" value="Chromosome"/>
</dbReference>
<dbReference type="RefSeq" id="WP_057944746.1">
    <property type="nucleotide sequence ID" value="NZ_CP011131.1"/>
</dbReference>
<gene>
    <name evidence="1" type="ORF">MOV92_22770</name>
</gene>
<reference evidence="1 2" key="1">
    <citation type="submission" date="2022-03" db="EMBL/GenBank/DDBJ databases">
        <title>Complete genome sequence of Lysobacter capsici VKM B-2533 and Lysobacter gummosus 10.1.1, promising sources of lytic agents.</title>
        <authorList>
            <person name="Tarlachkov S.V."/>
            <person name="Kudryakova I.V."/>
            <person name="Afoshin A.S."/>
            <person name="Leontyevskaya E.A."/>
            <person name="Leontyevskaya N.V."/>
        </authorList>
    </citation>
    <scope>NUCLEOTIDE SEQUENCE [LARGE SCALE GENOMIC DNA]</scope>
    <source>
        <strain evidence="1 2">10.1.1</strain>
    </source>
</reference>
<organism evidence="1 2">
    <name type="scientific">Lysobacter gummosus</name>
    <dbReference type="NCBI Taxonomy" id="262324"/>
    <lineage>
        <taxon>Bacteria</taxon>
        <taxon>Pseudomonadati</taxon>
        <taxon>Pseudomonadota</taxon>
        <taxon>Gammaproteobacteria</taxon>
        <taxon>Lysobacterales</taxon>
        <taxon>Lysobacteraceae</taxon>
        <taxon>Lysobacter</taxon>
    </lineage>
</organism>
<dbReference type="EMBL" id="CP093547">
    <property type="protein sequence ID" value="UNP29257.1"/>
    <property type="molecule type" value="Genomic_DNA"/>
</dbReference>